<keyword evidence="2" id="KW-1185">Reference proteome</keyword>
<organism evidence="1 2">
    <name type="scientific">Tenacibaculum finnmarkense genomovar finnmarkense</name>
    <dbReference type="NCBI Taxonomy" id="1458503"/>
    <lineage>
        <taxon>Bacteria</taxon>
        <taxon>Pseudomonadati</taxon>
        <taxon>Bacteroidota</taxon>
        <taxon>Flavobacteriia</taxon>
        <taxon>Flavobacteriales</taxon>
        <taxon>Flavobacteriaceae</taxon>
        <taxon>Tenacibaculum</taxon>
        <taxon>Tenacibaculum finnmarkense</taxon>
    </lineage>
</organism>
<dbReference type="EMBL" id="WXXV01000041">
    <property type="protein sequence ID" value="MBE7696262.1"/>
    <property type="molecule type" value="Genomic_DNA"/>
</dbReference>
<protein>
    <submittedName>
        <fullName evidence="1">Uncharacterized protein</fullName>
    </submittedName>
</protein>
<dbReference type="Pfam" id="PF14891">
    <property type="entry name" value="Peptidase_M91"/>
    <property type="match status" value="1"/>
</dbReference>
<proteinExistence type="predicted"/>
<comment type="caution">
    <text evidence="1">The sequence shown here is derived from an EMBL/GenBank/DDBJ whole genome shotgun (WGS) entry which is preliminary data.</text>
</comment>
<accession>A0AAP1WHC6</accession>
<sequence>MKKITLIATASFPGAESKSASLDIISYDFMPIVKIDLLQTNTSNRDETWVYENFEIIEKKASTEDLVSDVSNCIISFYPETKEIIVKFKVESASDESDDDDGYIRFIPKGITLKTKEKIQIEYEQYFALRLSLDGIENDAYIDFYADDDGEGYFDEKGKQNISCGRIFVKESELKPGLFISFMEGKSEIDHRYVYGANYSGTNQFVKDVHMALDHIIKNEADTTDVIKKVTENKKMIIRIKENNKKNNFLFEIHNRDTYFNPLSKIVVFSPYRANKFTVNPGLFSSTGNSSPAEILLHELAHAQSYIEDPEEHLKDKKHLIKGFTDQEEKDVILDVEQPAAKQLGRKVIRNSHTGSFYDTISPISIVEKSK</sequence>
<name>A0AAP1WHC6_9FLAO</name>
<evidence type="ECO:0000313" key="2">
    <source>
        <dbReference type="Proteomes" id="UP000806077"/>
    </source>
</evidence>
<evidence type="ECO:0000313" key="1">
    <source>
        <dbReference type="EMBL" id="MBE7696262.1"/>
    </source>
</evidence>
<dbReference type="RefSeq" id="WP_101955975.1">
    <property type="nucleotide sequence ID" value="NZ_JAFMUA010000073.1"/>
</dbReference>
<dbReference type="AlphaFoldDB" id="A0AAP1WHC6"/>
<dbReference type="InterPro" id="IPR028208">
    <property type="entry name" value="Effector_pro_NleD-like"/>
</dbReference>
<dbReference type="Proteomes" id="UP000806077">
    <property type="component" value="Unassembled WGS sequence"/>
</dbReference>
<gene>
    <name evidence="1" type="ORF">F7645_12645</name>
</gene>
<reference evidence="1 2" key="1">
    <citation type="journal article" date="2020" name="Int. J. Syst. Evol. Microbiol.">
        <title>Tenacibaculum piscium sp. nov., isolated from skin ulcers of sea-farmed fish, and description of Tenacibaculum finnmarkense sp. nov. with subdivision into genomovars finnmarkense and ulcerans.</title>
        <authorList>
            <person name="Olsen A.B."/>
            <person name="Spilsberg B."/>
            <person name="Nilsen H.K."/>
            <person name="Lagesen K."/>
            <person name="Gulla S."/>
            <person name="Avendano-Herrera R."/>
            <person name="Irgang R."/>
            <person name="Duchaud E."/>
            <person name="Colquhoun D.J."/>
        </authorList>
    </citation>
    <scope>NUCLEOTIDE SEQUENCE [LARGE SCALE GENOMIC DNA]</scope>
    <source>
        <strain evidence="1 2">TNO037</strain>
    </source>
</reference>